<accession>A0A1C1CJK4</accession>
<feature type="region of interest" description="Disordered" evidence="1">
    <location>
        <begin position="503"/>
        <end position="527"/>
    </location>
</feature>
<feature type="region of interest" description="Disordered" evidence="1">
    <location>
        <begin position="450"/>
        <end position="483"/>
    </location>
</feature>
<evidence type="ECO:0000256" key="1">
    <source>
        <dbReference type="SAM" id="MobiDB-lite"/>
    </source>
</evidence>
<dbReference type="VEuPathDB" id="FungiDB:G647_03186"/>
<evidence type="ECO:0000313" key="2">
    <source>
        <dbReference type="EMBL" id="OCT48713.1"/>
    </source>
</evidence>
<gene>
    <name evidence="2" type="ORF">CLCR_11308</name>
</gene>
<dbReference type="InterPro" id="IPR039057">
    <property type="entry name" value="Spo22/ZIP4"/>
</dbReference>
<dbReference type="PANTHER" id="PTHR40375:SF2">
    <property type="entry name" value="SPORULATION-SPECIFIC PROTEIN 22"/>
    <property type="match status" value="1"/>
</dbReference>
<reference evidence="3" key="1">
    <citation type="submission" date="2015-07" db="EMBL/GenBank/DDBJ databases">
        <authorList>
            <person name="Teixeira M.M."/>
            <person name="Souza R.C."/>
            <person name="Almeida L.G."/>
            <person name="Vicente V.A."/>
            <person name="de Hoog S."/>
            <person name="Bocca A.L."/>
            <person name="de Almeida S.R."/>
            <person name="Vasconcelos A.T."/>
            <person name="Felipe M.S."/>
        </authorList>
    </citation>
    <scope>NUCLEOTIDE SEQUENCE [LARGE SCALE GENOMIC DNA]</scope>
    <source>
        <strain evidence="3">KSF</strain>
    </source>
</reference>
<sequence>MKTQVQLSFKLASEALQHGGKTQGAQLLQRILDKYNDNLPPEIDAFALLRCTARLLISAVSEPSTVDEELLSRLCGIYKSAALSTRKYHNGQGQDSQCLLQECKWFEKTGYNTAVQNLKSWPVRYLIDLLHYSCHIQYPVNAPQGAHREKLIHDINSNYIQAILYTAQARSVSPLSTKEDLPKTSYSGKPPPCSLADIKLTLYRNVFNRYTQVDRLVNTFHESSASIPATEGVVESIRRKQLVLAPLAFEALLFMQCSNTRDGTEQGSSMVDELSFKHIFDQTMALSPPQKTYSIFADMILAAGTGNHSTSSDPGLLGPPMLPVSTTVNLLIKLITGLKTHPSYDAAQATKWMRCMVQVVLDQLDMGATVEAGKGPSPDSADVATVDLTISETHCMKNLGILAMLTDHALLFARSFDTYPAEELQWLATTLFNLAIDIYVASPSSSSSLSASASGSAPRFQGGTARSETGEHGGTESEGIGVTRPETWAKRAVEFADVLGLKQKGSQNRNQHQNQDQYLERSTPPTARARAIGGHEEVTGLARTLRERCQRFKWVV</sequence>
<dbReference type="GO" id="GO:0090173">
    <property type="term" value="P:regulation of synaptonemal complex assembly"/>
    <property type="evidence" value="ECO:0007669"/>
    <property type="project" value="InterPro"/>
</dbReference>
<name>A0A1C1CJK4_9EURO</name>
<dbReference type="VEuPathDB" id="FungiDB:CLCR_11308"/>
<comment type="caution">
    <text evidence="2">The sequence shown here is derived from an EMBL/GenBank/DDBJ whole genome shotgun (WGS) entry which is preliminary data.</text>
</comment>
<dbReference type="STRING" id="86049.A0A1C1CJK4"/>
<proteinExistence type="predicted"/>
<evidence type="ECO:0000313" key="3">
    <source>
        <dbReference type="Proteomes" id="UP000094526"/>
    </source>
</evidence>
<dbReference type="OrthoDB" id="65716at2759"/>
<protein>
    <submittedName>
        <fullName evidence="2">Uncharacterized protein</fullName>
    </submittedName>
</protein>
<dbReference type="EMBL" id="LGRB01000011">
    <property type="protein sequence ID" value="OCT48713.1"/>
    <property type="molecule type" value="Genomic_DNA"/>
</dbReference>
<keyword evidence="3" id="KW-1185">Reference proteome</keyword>
<dbReference type="PANTHER" id="PTHR40375">
    <property type="entry name" value="SPORULATION-SPECIFIC PROTEIN 22"/>
    <property type="match status" value="1"/>
</dbReference>
<dbReference type="AlphaFoldDB" id="A0A1C1CJK4"/>
<dbReference type="Proteomes" id="UP000094526">
    <property type="component" value="Unassembled WGS sequence"/>
</dbReference>
<feature type="compositionally biased region" description="Polar residues" evidence="1">
    <location>
        <begin position="504"/>
        <end position="517"/>
    </location>
</feature>
<organism evidence="2 3">
    <name type="scientific">Cladophialophora carrionii</name>
    <dbReference type="NCBI Taxonomy" id="86049"/>
    <lineage>
        <taxon>Eukaryota</taxon>
        <taxon>Fungi</taxon>
        <taxon>Dikarya</taxon>
        <taxon>Ascomycota</taxon>
        <taxon>Pezizomycotina</taxon>
        <taxon>Eurotiomycetes</taxon>
        <taxon>Chaetothyriomycetidae</taxon>
        <taxon>Chaetothyriales</taxon>
        <taxon>Herpotrichiellaceae</taxon>
        <taxon>Cladophialophora</taxon>
    </lineage>
</organism>